<dbReference type="InterPro" id="IPR035427">
    <property type="entry name" value="Tim10-like_dom_sf"/>
</dbReference>
<dbReference type="Pfam" id="PF02953">
    <property type="entry name" value="zf-Tim10_DDP"/>
    <property type="match status" value="1"/>
</dbReference>
<protein>
    <recommendedName>
        <fullName evidence="8">Mitochondrial import inner membrane translocase subunit</fullName>
    </recommendedName>
</protein>
<evidence type="ECO:0000313" key="10">
    <source>
        <dbReference type="EMBL" id="KAK0753419.1"/>
    </source>
</evidence>
<keyword evidence="3 8" id="KW-0472">Membrane</keyword>
<evidence type="ECO:0000313" key="11">
    <source>
        <dbReference type="Proteomes" id="UP001172155"/>
    </source>
</evidence>
<evidence type="ECO:0000259" key="9">
    <source>
        <dbReference type="Pfam" id="PF02953"/>
    </source>
</evidence>
<keyword evidence="6 8" id="KW-1015">Disulfide bond</keyword>
<evidence type="ECO:0000256" key="4">
    <source>
        <dbReference type="ARBA" id="ARBA00022927"/>
    </source>
</evidence>
<evidence type="ECO:0000256" key="5">
    <source>
        <dbReference type="ARBA" id="ARBA00023010"/>
    </source>
</evidence>
<dbReference type="InterPro" id="IPR004217">
    <property type="entry name" value="Tim10-like"/>
</dbReference>
<evidence type="ECO:0000256" key="3">
    <source>
        <dbReference type="ARBA" id="ARBA00022792"/>
    </source>
</evidence>
<organism evidence="10 11">
    <name type="scientific">Schizothecium vesticola</name>
    <dbReference type="NCBI Taxonomy" id="314040"/>
    <lineage>
        <taxon>Eukaryota</taxon>
        <taxon>Fungi</taxon>
        <taxon>Dikarya</taxon>
        <taxon>Ascomycota</taxon>
        <taxon>Pezizomycotina</taxon>
        <taxon>Sordariomycetes</taxon>
        <taxon>Sordariomycetidae</taxon>
        <taxon>Sordariales</taxon>
        <taxon>Schizotheciaceae</taxon>
        <taxon>Schizothecium</taxon>
    </lineage>
</organism>
<comment type="subunit">
    <text evidence="8">Heterohexamer.</text>
</comment>
<proteinExistence type="inferred from homology"/>
<dbReference type="EMBL" id="JAUKUD010000001">
    <property type="protein sequence ID" value="KAK0753419.1"/>
    <property type="molecule type" value="Genomic_DNA"/>
</dbReference>
<dbReference type="Proteomes" id="UP001172155">
    <property type="component" value="Unassembled WGS sequence"/>
</dbReference>
<evidence type="ECO:0000256" key="6">
    <source>
        <dbReference type="ARBA" id="ARBA00023157"/>
    </source>
</evidence>
<dbReference type="GO" id="GO:0005743">
    <property type="term" value="C:mitochondrial inner membrane"/>
    <property type="evidence" value="ECO:0007669"/>
    <property type="project" value="UniProtKB-SubCell"/>
</dbReference>
<dbReference type="GO" id="GO:0015031">
    <property type="term" value="P:protein transport"/>
    <property type="evidence" value="ECO:0007669"/>
    <property type="project" value="UniProtKB-KW"/>
</dbReference>
<evidence type="ECO:0000256" key="2">
    <source>
        <dbReference type="ARBA" id="ARBA00006720"/>
    </source>
</evidence>
<keyword evidence="3 8" id="KW-0999">Mitochondrion inner membrane</keyword>
<evidence type="ECO:0000256" key="1">
    <source>
        <dbReference type="ARBA" id="ARBA00004137"/>
    </source>
</evidence>
<comment type="domain">
    <text evidence="8">The twin CX3C motif contains 4 conserved Cys residues that form 2 disulfide bonds in the mitochondrial intermembrane space.</text>
</comment>
<dbReference type="Gene3D" id="1.10.287.810">
    <property type="entry name" value="Mitochondrial import inner membrane translocase subunit tim13 like domains"/>
    <property type="match status" value="1"/>
</dbReference>
<evidence type="ECO:0000256" key="7">
    <source>
        <dbReference type="ARBA" id="ARBA00023186"/>
    </source>
</evidence>
<keyword evidence="7 8" id="KW-0143">Chaperone</keyword>
<comment type="similarity">
    <text evidence="2 8">Belongs to the small Tim family.</text>
</comment>
<name>A0AA40KBR9_9PEZI</name>
<keyword evidence="4 8" id="KW-0653">Protein transport</keyword>
<gene>
    <name evidence="10" type="ORF">B0T18DRAFT_396741</name>
</gene>
<keyword evidence="8" id="KW-0496">Mitochondrion</keyword>
<sequence>MDTTTIDTADLARLNESDKAELRTFIEMENQRTKHQRMAHGMTDICWKKCFSSATIRSGSLDGGEATCLANCVDRFYDLRLLTLKHLQNSRTQ</sequence>
<dbReference type="SUPFAM" id="SSF144122">
    <property type="entry name" value="Tim10-like"/>
    <property type="match status" value="1"/>
</dbReference>
<accession>A0AA40KBR9</accession>
<keyword evidence="11" id="KW-1185">Reference proteome</keyword>
<comment type="function">
    <text evidence="8">Mitochondrial intermembrane chaperone that participates in the import and insertion of some multi-pass transmembrane proteins into the mitochondrial inner membrane. Also required for the transfer of beta-barrel precursors from the TOM complex to the sorting and assembly machinery (SAM complex) of the outer membrane. Acts as a chaperone-like protein that protects the hydrophobic precursors from aggregation and guide them through the mitochondrial intermembrane space.</text>
</comment>
<comment type="subcellular location">
    <subcellularLocation>
        <location evidence="1 8">Mitochondrion inner membrane</location>
        <topology evidence="1 8">Peripheral membrane protein</topology>
        <orientation evidence="1 8">Intermembrane side</orientation>
    </subcellularLocation>
</comment>
<reference evidence="10" key="1">
    <citation type="submission" date="2023-06" db="EMBL/GenBank/DDBJ databases">
        <title>Genome-scale phylogeny and comparative genomics of the fungal order Sordariales.</title>
        <authorList>
            <consortium name="Lawrence Berkeley National Laboratory"/>
            <person name="Hensen N."/>
            <person name="Bonometti L."/>
            <person name="Westerberg I."/>
            <person name="Brannstrom I.O."/>
            <person name="Guillou S."/>
            <person name="Cros-Aarteil S."/>
            <person name="Calhoun S."/>
            <person name="Haridas S."/>
            <person name="Kuo A."/>
            <person name="Mondo S."/>
            <person name="Pangilinan J."/>
            <person name="Riley R."/>
            <person name="LaButti K."/>
            <person name="Andreopoulos B."/>
            <person name="Lipzen A."/>
            <person name="Chen C."/>
            <person name="Yanf M."/>
            <person name="Daum C."/>
            <person name="Ng V."/>
            <person name="Clum A."/>
            <person name="Steindorff A."/>
            <person name="Ohm R."/>
            <person name="Martin F."/>
            <person name="Silar P."/>
            <person name="Natvig D."/>
            <person name="Lalanne C."/>
            <person name="Gautier V."/>
            <person name="Ament-velasquez S.L."/>
            <person name="Kruys A."/>
            <person name="Hutchinson M.I."/>
            <person name="Powell A.J."/>
            <person name="Barry K."/>
            <person name="Miller A.N."/>
            <person name="Grigoriev I.V."/>
            <person name="Debuchy R."/>
            <person name="Gladieux P."/>
            <person name="Thoren M.H."/>
            <person name="Johannesson H."/>
        </authorList>
    </citation>
    <scope>NUCLEOTIDE SEQUENCE</scope>
    <source>
        <strain evidence="10">SMH3187-1</strain>
    </source>
</reference>
<keyword evidence="5 8" id="KW-0811">Translocation</keyword>
<comment type="caution">
    <text evidence="10">The sequence shown here is derived from an EMBL/GenBank/DDBJ whole genome shotgun (WGS) entry which is preliminary data.</text>
</comment>
<evidence type="ECO:0000256" key="8">
    <source>
        <dbReference type="RuleBase" id="RU367043"/>
    </source>
</evidence>
<dbReference type="AlphaFoldDB" id="A0AA40KBR9"/>
<keyword evidence="8" id="KW-0813">Transport</keyword>
<feature type="domain" description="Tim10-like" evidence="9">
    <location>
        <begin position="25"/>
        <end position="89"/>
    </location>
</feature>